<dbReference type="PANTHER" id="PTHR45458">
    <property type="entry name" value="SHORT-CHAIN DEHYDROGENASE/REDUCTASE SDR"/>
    <property type="match status" value="1"/>
</dbReference>
<name>A0A251X216_9RHOB</name>
<dbReference type="GO" id="GO:0016616">
    <property type="term" value="F:oxidoreductase activity, acting on the CH-OH group of donors, NAD or NADP as acceptor"/>
    <property type="evidence" value="ECO:0007669"/>
    <property type="project" value="TreeGrafter"/>
</dbReference>
<reference evidence="1 2" key="1">
    <citation type="submission" date="2016-12" db="EMBL/GenBank/DDBJ databases">
        <title>The draft genome sequence of HSLHS2.</title>
        <authorList>
            <person name="Hu D."/>
            <person name="Wang L."/>
            <person name="Shao Z."/>
        </authorList>
    </citation>
    <scope>NUCLEOTIDE SEQUENCE [LARGE SCALE GENOMIC DNA]</scope>
    <source>
        <strain evidence="1">MCCC 1A06712</strain>
    </source>
</reference>
<dbReference type="PANTHER" id="PTHR45458:SF1">
    <property type="entry name" value="SHORT CHAIN DEHYDROGENASE"/>
    <property type="match status" value="1"/>
</dbReference>
<dbReference type="Proteomes" id="UP000194664">
    <property type="component" value="Unassembled WGS sequence"/>
</dbReference>
<gene>
    <name evidence="1" type="ORF">BVC71_01485</name>
</gene>
<dbReference type="OrthoDB" id="9785826at2"/>
<keyword evidence="2" id="KW-1185">Reference proteome</keyword>
<dbReference type="Gene3D" id="3.40.50.720">
    <property type="entry name" value="NAD(P)-binding Rossmann-like Domain"/>
    <property type="match status" value="1"/>
</dbReference>
<protein>
    <submittedName>
        <fullName evidence="1">C factor, cell signaling protein</fullName>
    </submittedName>
</protein>
<dbReference type="InterPro" id="IPR052184">
    <property type="entry name" value="SDR_enzymes"/>
</dbReference>
<dbReference type="PRINTS" id="PR00081">
    <property type="entry name" value="GDHRDH"/>
</dbReference>
<dbReference type="InterPro" id="IPR002347">
    <property type="entry name" value="SDR_fam"/>
</dbReference>
<dbReference type="RefSeq" id="WP_086449864.1">
    <property type="nucleotide sequence ID" value="NZ_MSPP01000001.1"/>
</dbReference>
<dbReference type="EMBL" id="MSPP01000001">
    <property type="protein sequence ID" value="OUD10213.1"/>
    <property type="molecule type" value="Genomic_DNA"/>
</dbReference>
<evidence type="ECO:0000313" key="2">
    <source>
        <dbReference type="Proteomes" id="UP000194664"/>
    </source>
</evidence>
<comment type="caution">
    <text evidence="1">The sequence shown here is derived from an EMBL/GenBank/DDBJ whole genome shotgun (WGS) entry which is preliminary data.</text>
</comment>
<proteinExistence type="predicted"/>
<dbReference type="AlphaFoldDB" id="A0A251X216"/>
<organism evidence="1 2">
    <name type="scientific">Marivivens niveibacter</name>
    <dbReference type="NCBI Taxonomy" id="1930667"/>
    <lineage>
        <taxon>Bacteria</taxon>
        <taxon>Pseudomonadati</taxon>
        <taxon>Pseudomonadota</taxon>
        <taxon>Alphaproteobacteria</taxon>
        <taxon>Rhodobacterales</taxon>
        <taxon>Paracoccaceae</taxon>
        <taxon>Marivivens group</taxon>
        <taxon>Marivivens</taxon>
    </lineage>
</organism>
<dbReference type="SUPFAM" id="SSF51735">
    <property type="entry name" value="NAD(P)-binding Rossmann-fold domains"/>
    <property type="match status" value="1"/>
</dbReference>
<dbReference type="Pfam" id="PF13561">
    <property type="entry name" value="adh_short_C2"/>
    <property type="match status" value="1"/>
</dbReference>
<dbReference type="InterPro" id="IPR036291">
    <property type="entry name" value="NAD(P)-bd_dom_sf"/>
</dbReference>
<accession>A0A251X216</accession>
<evidence type="ECO:0000313" key="1">
    <source>
        <dbReference type="EMBL" id="OUD10213.1"/>
    </source>
</evidence>
<sequence>MKRNLVIGASGGIGAAMVQAMDGDTIGLSRSVNGLDVCDDAGVARLIGDLDGPFDRIFVAVGILAPEGAAPEKSLAAIDPDVMARVFAVNTIGVATVLKHAARKLAANGRLGVLTARVGSIGDNNLGGWHSYRASKAAANQIIRGAALEMKRTHRDAVVLALHPGTVETSFTANYKAKKLQPTESAQMLLDVLDSATETGGFYDYAGKPIPW</sequence>